<keyword evidence="2" id="KW-1185">Reference proteome</keyword>
<dbReference type="GeneID" id="26039987"/>
<dbReference type="Proteomes" id="UP000204667">
    <property type="component" value="Segment"/>
</dbReference>
<reference evidence="1 2" key="1">
    <citation type="journal article" date="2016" name="Sci. Rep.">
        <title>Genome sequence of Perigonia lusca single nucleopolyhedrovirus: insights into the evolution of a nucleotide metabolism enzyme in the family Baculoviridae.</title>
        <authorList>
            <person name="Ardisson-Araujo D.M."/>
            <person name="Lima R.N."/>
            <person name="Melo F.L."/>
            <person name="Clem R.J."/>
            <person name="Huang N."/>
            <person name="Bao S.N."/>
            <person name="Sosa-Gomez D.R."/>
            <person name="Ribeiro B.M."/>
        </authorList>
    </citation>
    <scope>NUCLEOTIDE SEQUENCE [LARGE SCALE GENOMIC DNA]</scope>
</reference>
<dbReference type="RefSeq" id="YP_009165616.1">
    <property type="nucleotide sequence ID" value="NC_027923.1"/>
</dbReference>
<gene>
    <name evidence="1" type="primary">ep23</name>
</gene>
<protein>
    <submittedName>
        <fullName evidence="1">EP23</fullName>
    </submittedName>
</protein>
<dbReference type="OrthoDB" id="10040at10239"/>
<name>A0A0M3WNZ2_9ABAC</name>
<sequence>MNVNLYFPNSDNDNIITFTVSNTYDSIKMHVYAYNNLLQQHDLLSSSTKMVSGYEKNHRKINMILSSVPPQLSAKKISGYIVACIRLPCVCTKLLFHNMFSKPLSAIVVQTAATNKTTATEVWHILSVQKHKEALAFTKVGGAHVCLDGTQRYFAKELIALTGNVSSGLVSSLMQSFMRKQDVDIVSLVYPHVPINTEPVVMVFTT</sequence>
<dbReference type="InterPro" id="IPR009235">
    <property type="entry name" value="AcMNPV_Orf146"/>
</dbReference>
<evidence type="ECO:0000313" key="2">
    <source>
        <dbReference type="Proteomes" id="UP000204667"/>
    </source>
</evidence>
<dbReference type="EMBL" id="KM596836">
    <property type="protein sequence ID" value="AKN80621.1"/>
    <property type="molecule type" value="Genomic_DNA"/>
</dbReference>
<dbReference type="KEGG" id="vg:26039987"/>
<proteinExistence type="predicted"/>
<dbReference type="Pfam" id="PF05959">
    <property type="entry name" value="DUF884"/>
    <property type="match status" value="1"/>
</dbReference>
<evidence type="ECO:0000313" key="1">
    <source>
        <dbReference type="EMBL" id="AKN80621.1"/>
    </source>
</evidence>
<organism evidence="1 2">
    <name type="scientific">Perigonia lusca single nucleopolyhedrovirus</name>
    <dbReference type="NCBI Taxonomy" id="1675865"/>
    <lineage>
        <taxon>Viruses</taxon>
        <taxon>Viruses incertae sedis</taxon>
        <taxon>Naldaviricetes</taxon>
        <taxon>Lefavirales</taxon>
        <taxon>Baculoviridae</taxon>
        <taxon>Alphabaculovirus</taxon>
        <taxon>Alphabaculovirus peluscae</taxon>
        <taxon>Perigonia lusca nucleopolyhedrovirus</taxon>
    </lineage>
</organism>
<accession>A0A0M3WNZ2</accession>